<evidence type="ECO:0000313" key="7">
    <source>
        <dbReference type="Proteomes" id="UP000077701"/>
    </source>
</evidence>
<dbReference type="InterPro" id="IPR036390">
    <property type="entry name" value="WH_DNA-bd_sf"/>
</dbReference>
<comment type="caution">
    <text evidence="6">The sequence shown here is derived from an EMBL/GenBank/DDBJ whole genome shotgun (WGS) entry which is preliminary data.</text>
</comment>
<dbReference type="AlphaFoldDB" id="A0A171CWH5"/>
<dbReference type="PANTHER" id="PTHR30346">
    <property type="entry name" value="TRANSCRIPTIONAL DUAL REGULATOR HCAR-RELATED"/>
    <property type="match status" value="1"/>
</dbReference>
<dbReference type="SUPFAM" id="SSF46785">
    <property type="entry name" value="Winged helix' DNA-binding domain"/>
    <property type="match status" value="1"/>
</dbReference>
<dbReference type="PRINTS" id="PR00039">
    <property type="entry name" value="HTHLYSR"/>
</dbReference>
<evidence type="ECO:0000256" key="4">
    <source>
        <dbReference type="ARBA" id="ARBA00023163"/>
    </source>
</evidence>
<dbReference type="GO" id="GO:0003700">
    <property type="term" value="F:DNA-binding transcription factor activity"/>
    <property type="evidence" value="ECO:0007669"/>
    <property type="project" value="InterPro"/>
</dbReference>
<comment type="similarity">
    <text evidence="1">Belongs to the LysR transcriptional regulatory family.</text>
</comment>
<dbReference type="Proteomes" id="UP000077701">
    <property type="component" value="Unassembled WGS sequence"/>
</dbReference>
<dbReference type="Pfam" id="PF03466">
    <property type="entry name" value="LysR_substrate"/>
    <property type="match status" value="1"/>
</dbReference>
<evidence type="ECO:0000256" key="2">
    <source>
        <dbReference type="ARBA" id="ARBA00023015"/>
    </source>
</evidence>
<dbReference type="GO" id="GO:0003677">
    <property type="term" value="F:DNA binding"/>
    <property type="evidence" value="ECO:0007669"/>
    <property type="project" value="UniProtKB-KW"/>
</dbReference>
<keyword evidence="3" id="KW-0238">DNA-binding</keyword>
<reference evidence="6 7" key="1">
    <citation type="journal article" date="2016" name="Genome Announc.">
        <title>Draft Genome Sequence of Planomonospora sphaerica JCM9374, a Rare Actinomycete.</title>
        <authorList>
            <person name="Dohra H."/>
            <person name="Suzuki T."/>
            <person name="Inoue Y."/>
            <person name="Kodani S."/>
        </authorList>
    </citation>
    <scope>NUCLEOTIDE SEQUENCE [LARGE SCALE GENOMIC DNA]</scope>
    <source>
        <strain evidence="6 7">JCM 9374</strain>
    </source>
</reference>
<dbReference type="PROSITE" id="PS50931">
    <property type="entry name" value="HTH_LYSR"/>
    <property type="match status" value="1"/>
</dbReference>
<evidence type="ECO:0000256" key="1">
    <source>
        <dbReference type="ARBA" id="ARBA00009437"/>
    </source>
</evidence>
<dbReference type="InterPro" id="IPR036388">
    <property type="entry name" value="WH-like_DNA-bd_sf"/>
</dbReference>
<dbReference type="STRING" id="161355.PS9374_02982"/>
<name>A0A171CWH5_9ACTN</name>
<keyword evidence="4" id="KW-0804">Transcription</keyword>
<dbReference type="Gene3D" id="3.40.190.10">
    <property type="entry name" value="Periplasmic binding protein-like II"/>
    <property type="match status" value="2"/>
</dbReference>
<protein>
    <submittedName>
        <fullName evidence="6">Transcriptional regulator</fullName>
    </submittedName>
</protein>
<gene>
    <name evidence="6" type="ORF">PS9374_02982</name>
</gene>
<keyword evidence="7" id="KW-1185">Reference proteome</keyword>
<dbReference type="PANTHER" id="PTHR30346:SF30">
    <property type="entry name" value="SMALL NEUTRAL PROTEASE REGULATORY PROTEIN"/>
    <property type="match status" value="1"/>
</dbReference>
<dbReference type="Gene3D" id="1.10.10.10">
    <property type="entry name" value="Winged helix-like DNA-binding domain superfamily/Winged helix DNA-binding domain"/>
    <property type="match status" value="1"/>
</dbReference>
<evidence type="ECO:0000256" key="3">
    <source>
        <dbReference type="ARBA" id="ARBA00023125"/>
    </source>
</evidence>
<evidence type="ECO:0000313" key="6">
    <source>
        <dbReference type="EMBL" id="GAT67329.1"/>
    </source>
</evidence>
<organism evidence="6 7">
    <name type="scientific">Planomonospora sphaerica</name>
    <dbReference type="NCBI Taxonomy" id="161355"/>
    <lineage>
        <taxon>Bacteria</taxon>
        <taxon>Bacillati</taxon>
        <taxon>Actinomycetota</taxon>
        <taxon>Actinomycetes</taxon>
        <taxon>Streptosporangiales</taxon>
        <taxon>Streptosporangiaceae</taxon>
        <taxon>Planomonospora</taxon>
    </lineage>
</organism>
<dbReference type="SUPFAM" id="SSF53850">
    <property type="entry name" value="Periplasmic binding protein-like II"/>
    <property type="match status" value="1"/>
</dbReference>
<keyword evidence="2" id="KW-0805">Transcription regulation</keyword>
<reference evidence="7" key="2">
    <citation type="submission" date="2016-04" db="EMBL/GenBank/DDBJ databases">
        <title>Planomonospora sphaerica JCM9374 whole genome shotgun sequence.</title>
        <authorList>
            <person name="Suzuki T."/>
            <person name="Dohra H."/>
            <person name="Kodani S."/>
        </authorList>
    </citation>
    <scope>NUCLEOTIDE SEQUENCE [LARGE SCALE GENOMIC DNA]</scope>
    <source>
        <strain evidence="7">JCM 9374</strain>
    </source>
</reference>
<dbReference type="EMBL" id="BDCX01000006">
    <property type="protein sequence ID" value="GAT67329.1"/>
    <property type="molecule type" value="Genomic_DNA"/>
</dbReference>
<evidence type="ECO:0000259" key="5">
    <source>
        <dbReference type="PROSITE" id="PS50931"/>
    </source>
</evidence>
<feature type="domain" description="HTH lysR-type" evidence="5">
    <location>
        <begin position="1"/>
        <end position="51"/>
    </location>
</feature>
<dbReference type="InterPro" id="IPR000847">
    <property type="entry name" value="LysR_HTH_N"/>
</dbReference>
<dbReference type="GO" id="GO:0032993">
    <property type="term" value="C:protein-DNA complex"/>
    <property type="evidence" value="ECO:0007669"/>
    <property type="project" value="TreeGrafter"/>
</dbReference>
<proteinExistence type="inferred from homology"/>
<dbReference type="Pfam" id="PF00126">
    <property type="entry name" value="HTH_1"/>
    <property type="match status" value="1"/>
</dbReference>
<dbReference type="InterPro" id="IPR005119">
    <property type="entry name" value="LysR_subst-bd"/>
</dbReference>
<sequence length="311" mass="33376">MICAVAEHGSISRAAVALGMSQPALTAQLRRIERMFGGPLFDRDRGGTRPTSFGAWVLVRARSLLPAFDELRRDGMRYIGQSCPRPAIRVGCMVSHLGISAITRLGELIPDAEITARTEEAMDLLPGLLESGRLELATLGDYPGHEILPPTGVTYVSVATEPIFVGLASSHPLARSDEIELRDLAGEDWGLHALAEAGHREHFWTACAEAGFTPRIAYAADLSLAVGLISSGRCVGMFQALSTGYPGITIRPLAGTPLRFRHLLGWPEHGPVAPYASDLAAGVRADYWAKARRTPVYAAWLALHGPLPSLG</sequence>
<accession>A0A171CWH5</accession>